<dbReference type="Pfam" id="PF00005">
    <property type="entry name" value="ABC_tran"/>
    <property type="match status" value="1"/>
</dbReference>
<dbReference type="PROSITE" id="PS50893">
    <property type="entry name" value="ABC_TRANSPORTER_2"/>
    <property type="match status" value="1"/>
</dbReference>
<dbReference type="EMBL" id="CAFBMB010000074">
    <property type="protein sequence ID" value="CAB4902357.1"/>
    <property type="molecule type" value="Genomic_DNA"/>
</dbReference>
<keyword evidence="4" id="KW-0067">ATP-binding</keyword>
<dbReference type="CDD" id="cd03220">
    <property type="entry name" value="ABC_KpsT_Wzt"/>
    <property type="match status" value="1"/>
</dbReference>
<proteinExistence type="inferred from homology"/>
<protein>
    <submittedName>
        <fullName evidence="6">Unannotated protein</fullName>
    </submittedName>
</protein>
<dbReference type="InterPro" id="IPR015860">
    <property type="entry name" value="ABC_transpr_TagH-like"/>
</dbReference>
<dbReference type="SMART" id="SM00382">
    <property type="entry name" value="AAA"/>
    <property type="match status" value="1"/>
</dbReference>
<dbReference type="Gene3D" id="3.40.50.300">
    <property type="entry name" value="P-loop containing nucleotide triphosphate hydrolases"/>
    <property type="match status" value="1"/>
</dbReference>
<reference evidence="6" key="1">
    <citation type="submission" date="2020-05" db="EMBL/GenBank/DDBJ databases">
        <authorList>
            <person name="Chiriac C."/>
            <person name="Salcher M."/>
            <person name="Ghai R."/>
            <person name="Kavagutti S V."/>
        </authorList>
    </citation>
    <scope>NUCLEOTIDE SEQUENCE</scope>
</reference>
<evidence type="ECO:0000256" key="3">
    <source>
        <dbReference type="ARBA" id="ARBA00022741"/>
    </source>
</evidence>
<dbReference type="PANTHER" id="PTHR46743:SF2">
    <property type="entry name" value="TEICHOIC ACIDS EXPORT ATP-BINDING PROTEIN TAGH"/>
    <property type="match status" value="1"/>
</dbReference>
<dbReference type="GO" id="GO:0016887">
    <property type="term" value="F:ATP hydrolysis activity"/>
    <property type="evidence" value="ECO:0007669"/>
    <property type="project" value="InterPro"/>
</dbReference>
<sequence>MVARPTPATTPVIVVDEVGIQFRRNRLGRRSFKDLFSSRRRRVRPDAFWPLRNVSFTVTAGEAIGVVGRNGQGKSTLLKLVAGVLMPDEGRVTVAQGVAPLIEITGGFVDDLSVRDNVYLTAGLHGMTRQQIEAGFDEIIDFAEIRDFVDTPYKHLSSGMKVRIAFAVISRLEEPILLVDEVLAVGDKSFKDKCYKRIEEMLKSGRTLFFVSHNETDLRRFCTRGLYLNKGGLTLDAPINDVLARYSSDYPTL</sequence>
<evidence type="ECO:0000256" key="2">
    <source>
        <dbReference type="ARBA" id="ARBA00022448"/>
    </source>
</evidence>
<evidence type="ECO:0000256" key="1">
    <source>
        <dbReference type="ARBA" id="ARBA00005417"/>
    </source>
</evidence>
<gene>
    <name evidence="6" type="ORF">UFOPK3516_01003</name>
</gene>
<dbReference type="InterPro" id="IPR050683">
    <property type="entry name" value="Bact_Polysacc_Export_ATP-bd"/>
</dbReference>
<dbReference type="InterPro" id="IPR027417">
    <property type="entry name" value="P-loop_NTPase"/>
</dbReference>
<accession>A0A6J7G373</accession>
<dbReference type="SUPFAM" id="SSF52540">
    <property type="entry name" value="P-loop containing nucleoside triphosphate hydrolases"/>
    <property type="match status" value="1"/>
</dbReference>
<dbReference type="GO" id="GO:0016020">
    <property type="term" value="C:membrane"/>
    <property type="evidence" value="ECO:0007669"/>
    <property type="project" value="InterPro"/>
</dbReference>
<name>A0A6J7G373_9ZZZZ</name>
<dbReference type="PROSITE" id="PS00211">
    <property type="entry name" value="ABC_TRANSPORTER_1"/>
    <property type="match status" value="1"/>
</dbReference>
<comment type="similarity">
    <text evidence="1">Belongs to the ABC transporter superfamily.</text>
</comment>
<dbReference type="AlphaFoldDB" id="A0A6J7G373"/>
<dbReference type="GO" id="GO:0140359">
    <property type="term" value="F:ABC-type transporter activity"/>
    <property type="evidence" value="ECO:0007669"/>
    <property type="project" value="InterPro"/>
</dbReference>
<dbReference type="GO" id="GO:0005524">
    <property type="term" value="F:ATP binding"/>
    <property type="evidence" value="ECO:0007669"/>
    <property type="project" value="UniProtKB-KW"/>
</dbReference>
<dbReference type="InterPro" id="IPR003439">
    <property type="entry name" value="ABC_transporter-like_ATP-bd"/>
</dbReference>
<evidence type="ECO:0000313" key="6">
    <source>
        <dbReference type="EMBL" id="CAB4902357.1"/>
    </source>
</evidence>
<evidence type="ECO:0000256" key="4">
    <source>
        <dbReference type="ARBA" id="ARBA00022840"/>
    </source>
</evidence>
<dbReference type="PANTHER" id="PTHR46743">
    <property type="entry name" value="TEICHOIC ACIDS EXPORT ATP-BINDING PROTEIN TAGH"/>
    <property type="match status" value="1"/>
</dbReference>
<organism evidence="6">
    <name type="scientific">freshwater metagenome</name>
    <dbReference type="NCBI Taxonomy" id="449393"/>
    <lineage>
        <taxon>unclassified sequences</taxon>
        <taxon>metagenomes</taxon>
        <taxon>ecological metagenomes</taxon>
    </lineage>
</organism>
<feature type="domain" description="ABC transporter" evidence="5">
    <location>
        <begin position="30"/>
        <end position="253"/>
    </location>
</feature>
<keyword evidence="3" id="KW-0547">Nucleotide-binding</keyword>
<dbReference type="InterPro" id="IPR017871">
    <property type="entry name" value="ABC_transporter-like_CS"/>
</dbReference>
<evidence type="ECO:0000259" key="5">
    <source>
        <dbReference type="PROSITE" id="PS50893"/>
    </source>
</evidence>
<dbReference type="InterPro" id="IPR003593">
    <property type="entry name" value="AAA+_ATPase"/>
</dbReference>
<keyword evidence="2" id="KW-0813">Transport</keyword>